<keyword evidence="2" id="KW-0288">FMN</keyword>
<dbReference type="InterPro" id="IPR029479">
    <property type="entry name" value="Nitroreductase"/>
</dbReference>
<sequence length="253" mass="28287">MISSGIRPWALRLRLRCSRSSRVDYAEVVFGRRSIRAFRQQPVPRSVLEEVIALATRAPSSMNTQPWHLHVLTGEPLDRIRAENTERMLAGVPPVRDIRGSDAYEGEHRQRQVEIAVQLFQAMGIARDDKEKRQDWILRGFRQFDAPVSVVVTYDQALRDGDIAQFDCGALVNGLVNAAWSRGLGCVVNSQGIMHSPVVRKHAQIPDDQVIMICVAVGYPDDEFPANAVVSRRRSVNEVARFVGFADEAVGAE</sequence>
<evidence type="ECO:0000256" key="3">
    <source>
        <dbReference type="ARBA" id="ARBA00023002"/>
    </source>
</evidence>
<feature type="domain" description="Nitroreductase" evidence="4">
    <location>
        <begin position="31"/>
        <end position="219"/>
    </location>
</feature>
<keyword evidence="6" id="KW-1185">Reference proteome</keyword>
<evidence type="ECO:0000259" key="4">
    <source>
        <dbReference type="Pfam" id="PF00881"/>
    </source>
</evidence>
<dbReference type="PANTHER" id="PTHR23026">
    <property type="entry name" value="NADPH NITROREDUCTASE"/>
    <property type="match status" value="1"/>
</dbReference>
<comment type="caution">
    <text evidence="5">The sequence shown here is derived from an EMBL/GenBank/DDBJ whole genome shotgun (WGS) entry which is preliminary data.</text>
</comment>
<dbReference type="EMBL" id="QASN01000008">
    <property type="protein sequence ID" value="PTU75303.1"/>
    <property type="molecule type" value="Genomic_DNA"/>
</dbReference>
<evidence type="ECO:0000256" key="1">
    <source>
        <dbReference type="ARBA" id="ARBA00022630"/>
    </source>
</evidence>
<dbReference type="GO" id="GO:0016491">
    <property type="term" value="F:oxidoreductase activity"/>
    <property type="evidence" value="ECO:0007669"/>
    <property type="project" value="UniProtKB-KW"/>
</dbReference>
<keyword evidence="3" id="KW-0560">Oxidoreductase</keyword>
<dbReference type="Pfam" id="PF00881">
    <property type="entry name" value="Nitroreductase"/>
    <property type="match status" value="1"/>
</dbReference>
<name>A0A2T5PC27_9PSED</name>
<evidence type="ECO:0000256" key="2">
    <source>
        <dbReference type="ARBA" id="ARBA00022643"/>
    </source>
</evidence>
<dbReference type="Gene3D" id="3.40.109.10">
    <property type="entry name" value="NADH Oxidase"/>
    <property type="match status" value="1"/>
</dbReference>
<accession>A0A2T5PC27</accession>
<dbReference type="InterPro" id="IPR000415">
    <property type="entry name" value="Nitroreductase-like"/>
</dbReference>
<evidence type="ECO:0000313" key="5">
    <source>
        <dbReference type="EMBL" id="PTU75303.1"/>
    </source>
</evidence>
<protein>
    <submittedName>
        <fullName evidence="5">Nitroreductase</fullName>
    </submittedName>
</protein>
<dbReference type="SUPFAM" id="SSF55469">
    <property type="entry name" value="FMN-dependent nitroreductase-like"/>
    <property type="match status" value="1"/>
</dbReference>
<dbReference type="OrthoDB" id="9784375at2"/>
<reference evidence="5 6" key="1">
    <citation type="submission" date="2018-04" db="EMBL/GenBank/DDBJ databases">
        <title>Pseudomonas sp. nov., isolated from mangrove soil.</title>
        <authorList>
            <person name="Chen C."/>
        </authorList>
    </citation>
    <scope>NUCLEOTIDE SEQUENCE [LARGE SCALE GENOMIC DNA]</scope>
    <source>
        <strain evidence="5 6">TC-11</strain>
    </source>
</reference>
<dbReference type="AlphaFoldDB" id="A0A2T5PC27"/>
<dbReference type="Proteomes" id="UP000244064">
    <property type="component" value="Unassembled WGS sequence"/>
</dbReference>
<evidence type="ECO:0000313" key="6">
    <source>
        <dbReference type="Proteomes" id="UP000244064"/>
    </source>
</evidence>
<proteinExistence type="predicted"/>
<organism evidence="5 6">
    <name type="scientific">Pseudomonas mangrovi</name>
    <dbReference type="NCBI Taxonomy" id="2161748"/>
    <lineage>
        <taxon>Bacteria</taxon>
        <taxon>Pseudomonadati</taxon>
        <taxon>Pseudomonadota</taxon>
        <taxon>Gammaproteobacteria</taxon>
        <taxon>Pseudomonadales</taxon>
        <taxon>Pseudomonadaceae</taxon>
        <taxon>Pseudomonas</taxon>
    </lineage>
</organism>
<dbReference type="CDD" id="cd02136">
    <property type="entry name" value="PnbA_NfnB-like"/>
    <property type="match status" value="1"/>
</dbReference>
<dbReference type="InterPro" id="IPR050627">
    <property type="entry name" value="Nitroreductase/BluB"/>
</dbReference>
<dbReference type="PANTHER" id="PTHR23026:SF90">
    <property type="entry name" value="IODOTYROSINE DEIODINASE 1"/>
    <property type="match status" value="1"/>
</dbReference>
<gene>
    <name evidence="5" type="ORF">DBO85_05600</name>
</gene>
<keyword evidence="1" id="KW-0285">Flavoprotein</keyword>